<dbReference type="Pfam" id="PF01494">
    <property type="entry name" value="FAD_binding_3"/>
    <property type="match status" value="1"/>
</dbReference>
<dbReference type="Proteomes" id="UP000034076">
    <property type="component" value="Unassembled WGS sequence"/>
</dbReference>
<dbReference type="STRING" id="270498.CHK_1537"/>
<organism evidence="2 3">
    <name type="scientific">Christensenella hongkongensis</name>
    <dbReference type="NCBI Taxonomy" id="270498"/>
    <lineage>
        <taxon>Bacteria</taxon>
        <taxon>Bacillati</taxon>
        <taxon>Bacillota</taxon>
        <taxon>Clostridia</taxon>
        <taxon>Christensenellales</taxon>
        <taxon>Christensenellaceae</taxon>
        <taxon>Christensenella</taxon>
    </lineage>
</organism>
<dbReference type="GO" id="GO:0071949">
    <property type="term" value="F:FAD binding"/>
    <property type="evidence" value="ECO:0007669"/>
    <property type="project" value="InterPro"/>
</dbReference>
<accession>A0A0M2NLN4</accession>
<dbReference type="RefSeq" id="WP_046443395.1">
    <property type="nucleotide sequence ID" value="NZ_LAYJ01000088.1"/>
</dbReference>
<dbReference type="Gene3D" id="3.50.50.60">
    <property type="entry name" value="FAD/NAD(P)-binding domain"/>
    <property type="match status" value="1"/>
</dbReference>
<protein>
    <submittedName>
        <fullName evidence="2">Geranylgeranyl reductase</fullName>
    </submittedName>
</protein>
<name>A0A0M2NLN4_9FIRM</name>
<comment type="caution">
    <text evidence="2">The sequence shown here is derived from an EMBL/GenBank/DDBJ whole genome shotgun (WGS) entry which is preliminary data.</text>
</comment>
<dbReference type="AlphaFoldDB" id="A0A0M2NLN4"/>
<gene>
    <name evidence="2" type="ORF">CHK_1537</name>
</gene>
<proteinExistence type="predicted"/>
<dbReference type="PANTHER" id="PTHR42685">
    <property type="entry name" value="GERANYLGERANYL DIPHOSPHATE REDUCTASE"/>
    <property type="match status" value="1"/>
</dbReference>
<evidence type="ECO:0000313" key="2">
    <source>
        <dbReference type="EMBL" id="KKI51150.1"/>
    </source>
</evidence>
<dbReference type="InterPro" id="IPR002938">
    <property type="entry name" value="FAD-bd"/>
</dbReference>
<dbReference type="OrthoDB" id="9806179at2"/>
<evidence type="ECO:0000259" key="1">
    <source>
        <dbReference type="Pfam" id="PF01494"/>
    </source>
</evidence>
<dbReference type="InterPro" id="IPR050407">
    <property type="entry name" value="Geranylgeranyl_reductase"/>
</dbReference>
<dbReference type="SUPFAM" id="SSF51905">
    <property type="entry name" value="FAD/NAD(P)-binding domain"/>
    <property type="match status" value="1"/>
</dbReference>
<keyword evidence="3" id="KW-1185">Reference proteome</keyword>
<dbReference type="PRINTS" id="PR00420">
    <property type="entry name" value="RNGMNOXGNASE"/>
</dbReference>
<reference evidence="2 3" key="1">
    <citation type="submission" date="2015-04" db="EMBL/GenBank/DDBJ databases">
        <title>Draft genome sequence of bacteremic isolate Catabacter hongkongensis type strain HKU16T.</title>
        <authorList>
            <person name="Lau S.K."/>
            <person name="Teng J.L."/>
            <person name="Huang Y."/>
            <person name="Curreem S.O."/>
            <person name="Tsui S.K."/>
            <person name="Woo P.C."/>
        </authorList>
    </citation>
    <scope>NUCLEOTIDE SEQUENCE [LARGE SCALE GENOMIC DNA]</scope>
    <source>
        <strain evidence="2 3">HKU16</strain>
    </source>
</reference>
<evidence type="ECO:0000313" key="3">
    <source>
        <dbReference type="Proteomes" id="UP000034076"/>
    </source>
</evidence>
<dbReference type="EMBL" id="LAYJ01000088">
    <property type="protein sequence ID" value="KKI51150.1"/>
    <property type="molecule type" value="Genomic_DNA"/>
</dbReference>
<dbReference type="InterPro" id="IPR036188">
    <property type="entry name" value="FAD/NAD-bd_sf"/>
</dbReference>
<sequence>MFDYDVIVIGAGPAGCSAAARLAQKGCYVLLAEKMDMPRTKSCSGILIQKSLKLIEEYFGGLIPEYTHCSPADNRGMVFVNDAGWEYKFEQAGLSVRRDLFDEWLAQQAQDAGAELRDGTGAVSCTEQDGYVCVEFKDGGTTCEETAKAVIVCEGAAGSIRRKMRGISGGNVITCQSVYEGKIDLDAHYFYAYLQPEFSDYDAWFNVKDNKLVFGVAVDEMDAYAGYERAFLSHMEKEHGLELGGKIKEERWVMPRITPGCPLDYGEGKILFAGETAGFLNPMGEGISCALESGYAAANAICDVFSAGKEDEKDALVDEYRKNSQQISGYMLGQWDFVARISPSFAHMRKHA</sequence>
<feature type="domain" description="FAD-binding" evidence="1">
    <location>
        <begin position="3"/>
        <end position="164"/>
    </location>
</feature>
<dbReference type="PANTHER" id="PTHR42685:SF22">
    <property type="entry name" value="CONDITIONED MEDIUM FACTOR RECEPTOR 1"/>
    <property type="match status" value="1"/>
</dbReference>